<accession>H3NL04</accession>
<keyword evidence="3" id="KW-0804">Transcription</keyword>
<dbReference type="PRINTS" id="PR00598">
    <property type="entry name" value="HTHMARR"/>
</dbReference>
<evidence type="ECO:0000259" key="4">
    <source>
        <dbReference type="PROSITE" id="PS50995"/>
    </source>
</evidence>
<reference evidence="5 6" key="1">
    <citation type="submission" date="2012-01" db="EMBL/GenBank/DDBJ databases">
        <title>The Genome Sequence of Helcococcus kunzii ATCC 51366.</title>
        <authorList>
            <consortium name="The Broad Institute Genome Sequencing Platform"/>
            <person name="Earl A."/>
            <person name="Ward D."/>
            <person name="Feldgarden M."/>
            <person name="Gevers D."/>
            <person name="Huys G."/>
            <person name="Young S.K."/>
            <person name="Zeng Q."/>
            <person name="Gargeya S."/>
            <person name="Fitzgerald M."/>
            <person name="Haas B."/>
            <person name="Abouelleil A."/>
            <person name="Alvarado L."/>
            <person name="Arachchi H.M."/>
            <person name="Berlin A."/>
            <person name="Chapman S.B."/>
            <person name="Gearin G."/>
            <person name="Goldberg J."/>
            <person name="Griggs A."/>
            <person name="Gujja S."/>
            <person name="Hansen M."/>
            <person name="Heiman D."/>
            <person name="Howarth C."/>
            <person name="Larimer J."/>
            <person name="Lui A."/>
            <person name="MacDonald P.J.P."/>
            <person name="McCowen C."/>
            <person name="Montmayeur A."/>
            <person name="Murphy C."/>
            <person name="Neiman D."/>
            <person name="Pearson M."/>
            <person name="Priest M."/>
            <person name="Roberts A."/>
            <person name="Saif S."/>
            <person name="Shea T."/>
            <person name="Sisk P."/>
            <person name="Stolte C."/>
            <person name="Sykes S."/>
            <person name="Wortman J."/>
            <person name="Nusbaum C."/>
            <person name="Birren B."/>
        </authorList>
    </citation>
    <scope>NUCLEOTIDE SEQUENCE [LARGE SCALE GENOMIC DNA]</scope>
    <source>
        <strain evidence="5 6">ATCC 51366</strain>
    </source>
</reference>
<evidence type="ECO:0000256" key="1">
    <source>
        <dbReference type="ARBA" id="ARBA00023015"/>
    </source>
</evidence>
<dbReference type="GO" id="GO:0003700">
    <property type="term" value="F:DNA-binding transcription factor activity"/>
    <property type="evidence" value="ECO:0007669"/>
    <property type="project" value="InterPro"/>
</dbReference>
<keyword evidence="2" id="KW-0238">DNA-binding</keyword>
<sequence>MFDLDYCVSFVTNLASKKLSESLNSKLIKHNVTKSQWIALYYINREKSISQKNLATLMGAKESTVTGILNRVEKEDLIMRTEDKKDKRKNLLSLTEKGQELTGKLTDIAQEFRDACLEGVSLEEQEIFLKVLDKMVSSAQNWQEEM</sequence>
<dbReference type="GeneID" id="96998044"/>
<feature type="domain" description="HTH marR-type" evidence="4">
    <location>
        <begin position="1"/>
        <end position="137"/>
    </location>
</feature>
<dbReference type="SUPFAM" id="SSF46785">
    <property type="entry name" value="Winged helix' DNA-binding domain"/>
    <property type="match status" value="1"/>
</dbReference>
<dbReference type="InterPro" id="IPR000835">
    <property type="entry name" value="HTH_MarR-typ"/>
</dbReference>
<dbReference type="RefSeq" id="WP_005396764.1">
    <property type="nucleotide sequence ID" value="NZ_JH601088.1"/>
</dbReference>
<dbReference type="AlphaFoldDB" id="H3NL04"/>
<keyword evidence="6" id="KW-1185">Reference proteome</keyword>
<dbReference type="STRING" id="883114.HMPREF9709_00015"/>
<proteinExistence type="predicted"/>
<dbReference type="InterPro" id="IPR036390">
    <property type="entry name" value="WH_DNA-bd_sf"/>
</dbReference>
<dbReference type="InterPro" id="IPR036388">
    <property type="entry name" value="WH-like_DNA-bd_sf"/>
</dbReference>
<dbReference type="GO" id="GO:0003677">
    <property type="term" value="F:DNA binding"/>
    <property type="evidence" value="ECO:0007669"/>
    <property type="project" value="UniProtKB-KW"/>
</dbReference>
<dbReference type="PANTHER" id="PTHR42756:SF1">
    <property type="entry name" value="TRANSCRIPTIONAL REPRESSOR OF EMRAB OPERON"/>
    <property type="match status" value="1"/>
</dbReference>
<name>H3NL04_9FIRM</name>
<dbReference type="PROSITE" id="PS50995">
    <property type="entry name" value="HTH_MARR_2"/>
    <property type="match status" value="1"/>
</dbReference>
<dbReference type="EMBL" id="AGEI01000001">
    <property type="protein sequence ID" value="EHR36428.1"/>
    <property type="molecule type" value="Genomic_DNA"/>
</dbReference>
<evidence type="ECO:0000256" key="2">
    <source>
        <dbReference type="ARBA" id="ARBA00023125"/>
    </source>
</evidence>
<protein>
    <recommendedName>
        <fullName evidence="4">HTH marR-type domain-containing protein</fullName>
    </recommendedName>
</protein>
<organism evidence="5 6">
    <name type="scientific">Helcococcus kunzii ATCC 51366</name>
    <dbReference type="NCBI Taxonomy" id="883114"/>
    <lineage>
        <taxon>Bacteria</taxon>
        <taxon>Bacillati</taxon>
        <taxon>Bacillota</taxon>
        <taxon>Tissierellia</taxon>
        <taxon>Tissierellales</taxon>
        <taxon>Peptoniphilaceae</taxon>
        <taxon>Helcococcus</taxon>
    </lineage>
</organism>
<dbReference type="eggNOG" id="COG1846">
    <property type="taxonomic scope" value="Bacteria"/>
</dbReference>
<dbReference type="HOGENOM" id="CLU_083287_18_6_9"/>
<dbReference type="SMART" id="SM00347">
    <property type="entry name" value="HTH_MARR"/>
    <property type="match status" value="1"/>
</dbReference>
<dbReference type="Gene3D" id="1.10.10.10">
    <property type="entry name" value="Winged helix-like DNA-binding domain superfamily/Winged helix DNA-binding domain"/>
    <property type="match status" value="1"/>
</dbReference>
<comment type="caution">
    <text evidence="5">The sequence shown here is derived from an EMBL/GenBank/DDBJ whole genome shotgun (WGS) entry which is preliminary data.</text>
</comment>
<dbReference type="Pfam" id="PF01047">
    <property type="entry name" value="MarR"/>
    <property type="match status" value="1"/>
</dbReference>
<evidence type="ECO:0000256" key="3">
    <source>
        <dbReference type="ARBA" id="ARBA00023163"/>
    </source>
</evidence>
<evidence type="ECO:0000313" key="5">
    <source>
        <dbReference type="EMBL" id="EHR36428.1"/>
    </source>
</evidence>
<dbReference type="PANTHER" id="PTHR42756">
    <property type="entry name" value="TRANSCRIPTIONAL REGULATOR, MARR"/>
    <property type="match status" value="1"/>
</dbReference>
<gene>
    <name evidence="5" type="ORF">HMPREF9709_00015</name>
</gene>
<evidence type="ECO:0000313" key="6">
    <source>
        <dbReference type="Proteomes" id="UP000004191"/>
    </source>
</evidence>
<dbReference type="Proteomes" id="UP000004191">
    <property type="component" value="Unassembled WGS sequence"/>
</dbReference>
<keyword evidence="1" id="KW-0805">Transcription regulation</keyword>